<keyword evidence="5" id="KW-0349">Heme</keyword>
<comment type="subcellular location">
    <subcellularLocation>
        <location evidence="2">Mitochondrion inner membrane</location>
    </subcellularLocation>
</comment>
<evidence type="ECO:0000256" key="2">
    <source>
        <dbReference type="ARBA" id="ARBA00004273"/>
    </source>
</evidence>
<accession>A0ABP1NKM5</accession>
<sequence length="347" mass="39582">MMAAIVRVDRAVRTTCRKFSRQNRLYSSSNGVEWRESGCCKTIRGKTMRPWLGILAGMIGSCGALLYYLNESSVKAFGELEITLPKYPWAFKGVFSTFDHAALRRGWTVYRTVCRTCHSLQYVRFLDLVDATHTIEEVKQIAAEFEVEDGPDNEGNYYMRPAKLSDKVPSLYPNEEAARAANLGAYPPDLTYITLAHHNGVNYIFSLLTGFMDPPAGIKLEDGQYFNPYFPGGRTSMPPMLYDGMVEYDDGTLATESQMAKDVVEFLFWTANPEHDTRKVMMMKGLGICLILIASLLHMNRRYWSHIRSRRLAYAPNSVSREPQLPRVWHDENGIRGTNKRNTLMKR</sequence>
<dbReference type="PANTHER" id="PTHR10266">
    <property type="entry name" value="CYTOCHROME C1"/>
    <property type="match status" value="1"/>
</dbReference>
<organism evidence="16 17">
    <name type="scientific">Xylocopa violacea</name>
    <name type="common">Violet carpenter bee</name>
    <name type="synonym">Apis violacea</name>
    <dbReference type="NCBI Taxonomy" id="135666"/>
    <lineage>
        <taxon>Eukaryota</taxon>
        <taxon>Metazoa</taxon>
        <taxon>Ecdysozoa</taxon>
        <taxon>Arthropoda</taxon>
        <taxon>Hexapoda</taxon>
        <taxon>Insecta</taxon>
        <taxon>Pterygota</taxon>
        <taxon>Neoptera</taxon>
        <taxon>Endopterygota</taxon>
        <taxon>Hymenoptera</taxon>
        <taxon>Apocrita</taxon>
        <taxon>Aculeata</taxon>
        <taxon>Apoidea</taxon>
        <taxon>Anthophila</taxon>
        <taxon>Apidae</taxon>
        <taxon>Xylocopa</taxon>
        <taxon>Xylocopa</taxon>
    </lineage>
</organism>
<keyword evidence="11 15" id="KW-1133">Transmembrane helix</keyword>
<evidence type="ECO:0000313" key="16">
    <source>
        <dbReference type="EMBL" id="CAL7941590.1"/>
    </source>
</evidence>
<dbReference type="Proteomes" id="UP001642520">
    <property type="component" value="Unassembled WGS sequence"/>
</dbReference>
<protein>
    <recommendedName>
        <fullName evidence="18">Cytochrome c1, heme protein, mitochondrial</fullName>
    </recommendedName>
</protein>
<proteinExistence type="inferred from homology"/>
<name>A0ABP1NKM5_XYLVO</name>
<keyword evidence="10" id="KW-0249">Electron transport</keyword>
<keyword evidence="6" id="KW-0679">Respiratory chain</keyword>
<evidence type="ECO:0000256" key="13">
    <source>
        <dbReference type="ARBA" id="ARBA00023128"/>
    </source>
</evidence>
<evidence type="ECO:0000256" key="5">
    <source>
        <dbReference type="ARBA" id="ARBA00022617"/>
    </source>
</evidence>
<evidence type="ECO:0000256" key="1">
    <source>
        <dbReference type="ARBA" id="ARBA00002555"/>
    </source>
</evidence>
<evidence type="ECO:0000256" key="10">
    <source>
        <dbReference type="ARBA" id="ARBA00022982"/>
    </source>
</evidence>
<keyword evidence="14 15" id="KW-0472">Membrane</keyword>
<evidence type="ECO:0000256" key="14">
    <source>
        <dbReference type="ARBA" id="ARBA00023136"/>
    </source>
</evidence>
<evidence type="ECO:0000313" key="17">
    <source>
        <dbReference type="Proteomes" id="UP001642520"/>
    </source>
</evidence>
<keyword evidence="13" id="KW-0496">Mitochondrion</keyword>
<evidence type="ECO:0000256" key="12">
    <source>
        <dbReference type="ARBA" id="ARBA00023004"/>
    </source>
</evidence>
<dbReference type="InterPro" id="IPR036909">
    <property type="entry name" value="Cyt_c-like_dom_sf"/>
</dbReference>
<keyword evidence="12" id="KW-0408">Iron</keyword>
<evidence type="ECO:0000256" key="6">
    <source>
        <dbReference type="ARBA" id="ARBA00022660"/>
    </source>
</evidence>
<comment type="function">
    <text evidence="1">Electron carrier protein. The oxidized form of the cytochrome c heme group can accept an electron from the heme group of the cytochrome c1 subunit of cytochrome reductase. Cytochrome c then transfers this electron to the cytochrome oxidase complex, the final protein carrier in the mitochondrial electron-transport chain.</text>
</comment>
<evidence type="ECO:0000256" key="7">
    <source>
        <dbReference type="ARBA" id="ARBA00022692"/>
    </source>
</evidence>
<dbReference type="PRINTS" id="PR00603">
    <property type="entry name" value="CYTOCHROMEC1"/>
</dbReference>
<dbReference type="PANTHER" id="PTHR10266:SF3">
    <property type="entry name" value="CYTOCHROME C1, HEME PROTEIN, MITOCHONDRIAL"/>
    <property type="match status" value="1"/>
</dbReference>
<dbReference type="Gene3D" id="1.10.760.10">
    <property type="entry name" value="Cytochrome c-like domain"/>
    <property type="match status" value="1"/>
</dbReference>
<keyword evidence="17" id="KW-1185">Reference proteome</keyword>
<evidence type="ECO:0000256" key="15">
    <source>
        <dbReference type="SAM" id="Phobius"/>
    </source>
</evidence>
<evidence type="ECO:0000256" key="3">
    <source>
        <dbReference type="ARBA" id="ARBA00006488"/>
    </source>
</evidence>
<evidence type="ECO:0000256" key="8">
    <source>
        <dbReference type="ARBA" id="ARBA00022723"/>
    </source>
</evidence>
<dbReference type="InterPro" id="IPR002326">
    <property type="entry name" value="Cyt_c1"/>
</dbReference>
<evidence type="ECO:0000256" key="11">
    <source>
        <dbReference type="ARBA" id="ARBA00022989"/>
    </source>
</evidence>
<comment type="caution">
    <text evidence="16">The sequence shown here is derived from an EMBL/GenBank/DDBJ whole genome shotgun (WGS) entry which is preliminary data.</text>
</comment>
<keyword evidence="7 15" id="KW-0812">Transmembrane</keyword>
<keyword evidence="4" id="KW-0813">Transport</keyword>
<keyword evidence="9" id="KW-0999">Mitochondrion inner membrane</keyword>
<dbReference type="Gene3D" id="1.20.5.100">
    <property type="entry name" value="Cytochrome c1, transmembrane anchor, C-terminal"/>
    <property type="match status" value="1"/>
</dbReference>
<dbReference type="SUPFAM" id="SSF81496">
    <property type="entry name" value="Cytochrome c1 subunit of cytochrome bc1 complex (Ubiquinol-cytochrome c reductase), transmembrane anchor"/>
    <property type="match status" value="1"/>
</dbReference>
<dbReference type="EMBL" id="CAXAJV020001292">
    <property type="protein sequence ID" value="CAL7941590.1"/>
    <property type="molecule type" value="Genomic_DNA"/>
</dbReference>
<gene>
    <name evidence="16" type="ORF">XYLVIOL_LOCUS5076</name>
</gene>
<evidence type="ECO:0000256" key="4">
    <source>
        <dbReference type="ARBA" id="ARBA00022448"/>
    </source>
</evidence>
<keyword evidence="8" id="KW-0479">Metal-binding</keyword>
<evidence type="ECO:0008006" key="18">
    <source>
        <dbReference type="Google" id="ProtNLM"/>
    </source>
</evidence>
<dbReference type="Pfam" id="PF02167">
    <property type="entry name" value="Cytochrom_C1"/>
    <property type="match status" value="1"/>
</dbReference>
<comment type="similarity">
    <text evidence="3">Belongs to the cytochrome c family.</text>
</comment>
<evidence type="ECO:0000256" key="9">
    <source>
        <dbReference type="ARBA" id="ARBA00022792"/>
    </source>
</evidence>
<dbReference type="InterPro" id="IPR021157">
    <property type="entry name" value="Cyt_c1_TM_anchor_C"/>
</dbReference>
<feature type="transmembrane region" description="Helical" evidence="15">
    <location>
        <begin position="51"/>
        <end position="69"/>
    </location>
</feature>
<dbReference type="SUPFAM" id="SSF46626">
    <property type="entry name" value="Cytochrome c"/>
    <property type="match status" value="1"/>
</dbReference>
<reference evidence="16 17" key="1">
    <citation type="submission" date="2024-08" db="EMBL/GenBank/DDBJ databases">
        <authorList>
            <person name="Will J Nash"/>
            <person name="Angela Man"/>
            <person name="Seanna McTaggart"/>
            <person name="Kendall Baker"/>
            <person name="Tom Barker"/>
            <person name="Leah Catchpole"/>
            <person name="Alex Durrant"/>
            <person name="Karim Gharbi"/>
            <person name="Naomi Irish"/>
            <person name="Gemy Kaithakottil"/>
            <person name="Debby Ku"/>
            <person name="Aaliyah Providence"/>
            <person name="Felix Shaw"/>
            <person name="David Swarbreck"/>
            <person name="Chris Watkins"/>
            <person name="Ann M. McCartney"/>
            <person name="Giulio Formenti"/>
            <person name="Alice Mouton"/>
            <person name="Noel Vella"/>
            <person name="Bjorn M von Reumont"/>
            <person name="Adriana Vella"/>
            <person name="Wilfried Haerty"/>
        </authorList>
    </citation>
    <scope>NUCLEOTIDE SEQUENCE [LARGE SCALE GENOMIC DNA]</scope>
</reference>